<proteinExistence type="predicted"/>
<dbReference type="Proteomes" id="UP000728647">
    <property type="component" value="Unassembled WGS sequence"/>
</dbReference>
<dbReference type="GO" id="GO:0005975">
    <property type="term" value="P:carbohydrate metabolic process"/>
    <property type="evidence" value="ECO:0007669"/>
    <property type="project" value="InterPro"/>
</dbReference>
<reference evidence="1" key="1">
    <citation type="submission" date="2020-06" db="EMBL/GenBank/DDBJ databases">
        <title>Haloterrigena sp. nov., an extremely halophilic archaeon isolated from a saline sediment.</title>
        <authorList>
            <person name="Liu B.-B."/>
        </authorList>
    </citation>
    <scope>NUCLEOTIDE SEQUENCE</scope>
    <source>
        <strain evidence="1">SYSU A121-1</strain>
    </source>
</reference>
<protein>
    <recommendedName>
        <fullName evidence="3">NodB homology domain-containing protein</fullName>
    </recommendedName>
</protein>
<organism evidence="1 2">
    <name type="scientific">Haloterrigena gelatinilytica</name>
    <dbReference type="NCBI Taxonomy" id="2741724"/>
    <lineage>
        <taxon>Archaea</taxon>
        <taxon>Methanobacteriati</taxon>
        <taxon>Methanobacteriota</taxon>
        <taxon>Stenosarchaea group</taxon>
        <taxon>Halobacteria</taxon>
        <taxon>Halobacteriales</taxon>
        <taxon>Natrialbaceae</taxon>
        <taxon>Haloterrigena</taxon>
    </lineage>
</organism>
<dbReference type="EMBL" id="JABURA010000001">
    <property type="protein sequence ID" value="NUB93227.1"/>
    <property type="molecule type" value="Genomic_DNA"/>
</dbReference>
<dbReference type="AlphaFoldDB" id="A0A8J8GSK4"/>
<evidence type="ECO:0008006" key="3">
    <source>
        <dbReference type="Google" id="ProtNLM"/>
    </source>
</evidence>
<dbReference type="Gene3D" id="3.20.20.370">
    <property type="entry name" value="Glycoside hydrolase/deacetylase"/>
    <property type="match status" value="1"/>
</dbReference>
<gene>
    <name evidence="1" type="ORF">HT576_19660</name>
</gene>
<accession>A0A8J8GSK4</accession>
<comment type="caution">
    <text evidence="1">The sequence shown here is derived from an EMBL/GenBank/DDBJ whole genome shotgun (WGS) entry which is preliminary data.</text>
</comment>
<dbReference type="InterPro" id="IPR011330">
    <property type="entry name" value="Glyco_hydro/deAcase_b/a-brl"/>
</dbReference>
<evidence type="ECO:0000313" key="2">
    <source>
        <dbReference type="Proteomes" id="UP000728647"/>
    </source>
</evidence>
<dbReference type="SUPFAM" id="SSF88713">
    <property type="entry name" value="Glycoside hydrolase/deacetylase"/>
    <property type="match status" value="1"/>
</dbReference>
<evidence type="ECO:0000313" key="1">
    <source>
        <dbReference type="EMBL" id="NUB93227.1"/>
    </source>
</evidence>
<sequence length="259" mass="29663">MTVCLTGDVHHMSLETRDQEYMDGTELEAAIEYAEIADEYDVPVTLFVTGKAAKEEPERLQTLAEMDDVEIGGHNYWAFGTPFHKLFRGILGSWHGPRRFQAWEIEKTIKTFANLGVSVESWRDHAYRHDENTIELLSERGVTHFSDEVRPDGGIRNEDGLKAVPINTPPDHEHTYHAFRSPEFVENDAFEGPFGQESVEIGEWVDWSLRTARELTDKDMVVTFLVHPACMKLADDFDSFRRLCREIRDLGNLCNMTAV</sequence>
<name>A0A8J8GSK4_9EURY</name>